<dbReference type="SUPFAM" id="SSF51182">
    <property type="entry name" value="RmlC-like cupins"/>
    <property type="match status" value="1"/>
</dbReference>
<evidence type="ECO:0000259" key="2">
    <source>
        <dbReference type="Pfam" id="PF06172"/>
    </source>
</evidence>
<dbReference type="CDD" id="cd06121">
    <property type="entry name" value="cupin_YML079wp"/>
    <property type="match status" value="1"/>
</dbReference>
<evidence type="ECO:0000313" key="3">
    <source>
        <dbReference type="EMBL" id="KAF5659492.1"/>
    </source>
</evidence>
<dbReference type="EMBL" id="JAAGWQ010000216">
    <property type="protein sequence ID" value="KAF5659492.1"/>
    <property type="molecule type" value="Genomic_DNA"/>
</dbReference>
<dbReference type="AlphaFoldDB" id="A0A8H5WEF6"/>
<proteinExistence type="predicted"/>
<sequence>MGEFVHNEPDLGTIKPSFTASSEPENPRSKSLIEALSLELHIEGGYFRQTDANPIIVPSPYSTKALSDQTLALSGPTRKGYEAETRRLSTTIFYLLTPRQPQGNFHRNRSRVIHTLHRGRGRYVLIHPGGRIESFIVGNAVERGERIQWIVEGDVWKASYLLPYDSSSTQDSDREEPEGLLISETVVPGFEYHDHAFLTQKDIQELLKEDQVRELEWLVRRSNQRSHEDESSDVVLAKS</sequence>
<dbReference type="Gene3D" id="2.60.120.10">
    <property type="entry name" value="Jelly Rolls"/>
    <property type="match status" value="1"/>
</dbReference>
<evidence type="ECO:0000313" key="4">
    <source>
        <dbReference type="Proteomes" id="UP000567885"/>
    </source>
</evidence>
<dbReference type="InterPro" id="IPR014710">
    <property type="entry name" value="RmlC-like_jellyroll"/>
</dbReference>
<feature type="domain" description="DUF985" evidence="2">
    <location>
        <begin position="31"/>
        <end position="197"/>
    </location>
</feature>
<name>A0A8H5WEF6_FUSHE</name>
<organism evidence="3 4">
    <name type="scientific">Fusarium heterosporum</name>
    <dbReference type="NCBI Taxonomy" id="42747"/>
    <lineage>
        <taxon>Eukaryota</taxon>
        <taxon>Fungi</taxon>
        <taxon>Dikarya</taxon>
        <taxon>Ascomycota</taxon>
        <taxon>Pezizomycotina</taxon>
        <taxon>Sordariomycetes</taxon>
        <taxon>Hypocreomycetidae</taxon>
        <taxon>Hypocreales</taxon>
        <taxon>Nectriaceae</taxon>
        <taxon>Fusarium</taxon>
        <taxon>Fusarium heterosporum species complex</taxon>
    </lineage>
</organism>
<dbReference type="InterPro" id="IPR011051">
    <property type="entry name" value="RmlC_Cupin_sf"/>
</dbReference>
<accession>A0A8H5WEF6</accession>
<gene>
    <name evidence="3" type="ORF">FHETE_9384</name>
</gene>
<comment type="caution">
    <text evidence="3">The sequence shown here is derived from an EMBL/GenBank/DDBJ whole genome shotgun (WGS) entry which is preliminary data.</text>
</comment>
<evidence type="ECO:0000256" key="1">
    <source>
        <dbReference type="SAM" id="MobiDB-lite"/>
    </source>
</evidence>
<keyword evidence="4" id="KW-1185">Reference proteome</keyword>
<dbReference type="InterPro" id="IPR009327">
    <property type="entry name" value="Cupin_DUF985"/>
</dbReference>
<dbReference type="OrthoDB" id="6614653at2759"/>
<dbReference type="PANTHER" id="PTHR33387">
    <property type="entry name" value="RMLC-LIKE JELLY ROLL FOLD PROTEIN"/>
    <property type="match status" value="1"/>
</dbReference>
<feature type="region of interest" description="Disordered" evidence="1">
    <location>
        <begin position="1"/>
        <end position="29"/>
    </location>
</feature>
<dbReference type="PANTHER" id="PTHR33387:SF3">
    <property type="entry name" value="DUF985 DOMAIN-CONTAINING PROTEIN"/>
    <property type="match status" value="1"/>
</dbReference>
<dbReference type="InterPro" id="IPR039935">
    <property type="entry name" value="YML079W-like"/>
</dbReference>
<dbReference type="Pfam" id="PF06172">
    <property type="entry name" value="Cupin_5"/>
    <property type="match status" value="1"/>
</dbReference>
<dbReference type="Proteomes" id="UP000567885">
    <property type="component" value="Unassembled WGS sequence"/>
</dbReference>
<protein>
    <submittedName>
        <fullName evidence="3">DUF985 domain-containing protein</fullName>
    </submittedName>
</protein>
<reference evidence="3 4" key="1">
    <citation type="submission" date="2020-05" db="EMBL/GenBank/DDBJ databases">
        <title>Identification and distribution of gene clusters putatively required for synthesis of sphingolipid metabolism inhibitors in phylogenetically diverse species of the filamentous fungus Fusarium.</title>
        <authorList>
            <person name="Kim H.-S."/>
            <person name="Busman M."/>
            <person name="Brown D.W."/>
            <person name="Divon H."/>
            <person name="Uhlig S."/>
            <person name="Proctor R.H."/>
        </authorList>
    </citation>
    <scope>NUCLEOTIDE SEQUENCE [LARGE SCALE GENOMIC DNA]</scope>
    <source>
        <strain evidence="3 4">NRRL 20693</strain>
    </source>
</reference>